<dbReference type="SMART" id="SM00407">
    <property type="entry name" value="IGc1"/>
    <property type="match status" value="1"/>
</dbReference>
<dbReference type="SUPFAM" id="SSF48726">
    <property type="entry name" value="Immunoglobulin"/>
    <property type="match status" value="1"/>
</dbReference>
<organism evidence="3 4">
    <name type="scientific">Accipiter nisus</name>
    <name type="common">Eurasian sparrowhawk</name>
    <dbReference type="NCBI Taxonomy" id="211598"/>
    <lineage>
        <taxon>Eukaryota</taxon>
        <taxon>Metazoa</taxon>
        <taxon>Chordata</taxon>
        <taxon>Craniata</taxon>
        <taxon>Vertebrata</taxon>
        <taxon>Euteleostomi</taxon>
        <taxon>Archelosauria</taxon>
        <taxon>Archosauria</taxon>
        <taxon>Dinosauria</taxon>
        <taxon>Saurischia</taxon>
        <taxon>Theropoda</taxon>
        <taxon>Coelurosauria</taxon>
        <taxon>Aves</taxon>
        <taxon>Neognathae</taxon>
        <taxon>Neoaves</taxon>
        <taxon>Telluraves</taxon>
        <taxon>Accipitrimorphae</taxon>
        <taxon>Accipitriformes</taxon>
        <taxon>Accipitridae</taxon>
        <taxon>Accipitrinae</taxon>
        <taxon>Accipiter</taxon>
    </lineage>
</organism>
<dbReference type="Gene3D" id="2.60.40.10">
    <property type="entry name" value="Immunoglobulins"/>
    <property type="match status" value="1"/>
</dbReference>
<evidence type="ECO:0000256" key="1">
    <source>
        <dbReference type="ARBA" id="ARBA00023319"/>
    </source>
</evidence>
<dbReference type="InterPro" id="IPR007110">
    <property type="entry name" value="Ig-like_dom"/>
</dbReference>
<dbReference type="Proteomes" id="UP000694541">
    <property type="component" value="Unplaced"/>
</dbReference>
<dbReference type="PROSITE" id="PS00290">
    <property type="entry name" value="IG_MHC"/>
    <property type="match status" value="1"/>
</dbReference>
<proteinExistence type="predicted"/>
<dbReference type="Pfam" id="PF07654">
    <property type="entry name" value="C1-set"/>
    <property type="match status" value="1"/>
</dbReference>
<dbReference type="InterPro" id="IPR013783">
    <property type="entry name" value="Ig-like_fold"/>
</dbReference>
<dbReference type="InterPro" id="IPR050380">
    <property type="entry name" value="Immune_Resp_Modulators"/>
</dbReference>
<protein>
    <recommendedName>
        <fullName evidence="2">Ig-like domain-containing protein</fullName>
    </recommendedName>
</protein>
<evidence type="ECO:0000313" key="3">
    <source>
        <dbReference type="Ensembl" id="ENSANIP00000013961.1"/>
    </source>
</evidence>
<dbReference type="InterPro" id="IPR003597">
    <property type="entry name" value="Ig_C1-set"/>
</dbReference>
<dbReference type="PANTHER" id="PTHR23411">
    <property type="entry name" value="TAPASIN"/>
    <property type="match status" value="1"/>
</dbReference>
<dbReference type="InterPro" id="IPR036179">
    <property type="entry name" value="Ig-like_dom_sf"/>
</dbReference>
<sequence length="131" mass="14522">MQPEAVQLRLQRGRSCNSLFLLWRCSVIANALVCLVSHFSPAPVAVEWLVDDERLVPAPSVDPVVPDAAGGTFSTSSHLNVSLEEWQQKTFTCKVTHPGSSSVQEVTGQKCLSESRRRRVGWWHLLGLSRP</sequence>
<name>A0A8B9MTJ4_9AVES</name>
<reference evidence="3" key="2">
    <citation type="submission" date="2025-09" db="UniProtKB">
        <authorList>
            <consortium name="Ensembl"/>
        </authorList>
    </citation>
    <scope>IDENTIFICATION</scope>
</reference>
<feature type="domain" description="Ig-like" evidence="2">
    <location>
        <begin position="3"/>
        <end position="107"/>
    </location>
</feature>
<keyword evidence="4" id="KW-1185">Reference proteome</keyword>
<evidence type="ECO:0000313" key="4">
    <source>
        <dbReference type="Proteomes" id="UP000694541"/>
    </source>
</evidence>
<dbReference type="InterPro" id="IPR003006">
    <property type="entry name" value="Ig/MHC_CS"/>
</dbReference>
<reference evidence="3" key="1">
    <citation type="submission" date="2025-08" db="UniProtKB">
        <authorList>
            <consortium name="Ensembl"/>
        </authorList>
    </citation>
    <scope>IDENTIFICATION</scope>
</reference>
<dbReference type="Ensembl" id="ENSANIT00000014446.1">
    <property type="protein sequence ID" value="ENSANIP00000013961.1"/>
    <property type="gene ID" value="ENSANIG00000009486.1"/>
</dbReference>
<evidence type="ECO:0000259" key="2">
    <source>
        <dbReference type="PROSITE" id="PS50835"/>
    </source>
</evidence>
<dbReference type="PROSITE" id="PS50835">
    <property type="entry name" value="IG_LIKE"/>
    <property type="match status" value="1"/>
</dbReference>
<accession>A0A8B9MTJ4</accession>
<dbReference type="AlphaFoldDB" id="A0A8B9MTJ4"/>
<keyword evidence="1" id="KW-0393">Immunoglobulin domain</keyword>